<comment type="caution">
    <text evidence="1">The sequence shown here is derived from an EMBL/GenBank/DDBJ whole genome shotgun (WGS) entry which is preliminary data.</text>
</comment>
<accession>A0A414CLE1</accession>
<sequence>MNCFRSDLSISPPFAIDYKDYYTPSPKNVNTFYQFLSFSFKNSKSVQKKSRKELILLKEFFSHPHISSLKILSNKVSKHLFYLRYVLIIF</sequence>
<dbReference type="EMBL" id="QSIO01000001">
    <property type="protein sequence ID" value="RHC95827.1"/>
    <property type="molecule type" value="Genomic_DNA"/>
</dbReference>
<protein>
    <submittedName>
        <fullName evidence="1">Uncharacterized protein</fullName>
    </submittedName>
</protein>
<evidence type="ECO:0000313" key="2">
    <source>
        <dbReference type="Proteomes" id="UP000285773"/>
    </source>
</evidence>
<dbReference type="Proteomes" id="UP000285773">
    <property type="component" value="Unassembled WGS sequence"/>
</dbReference>
<name>A0A414CLE1_STRPA</name>
<gene>
    <name evidence="1" type="ORF">DW820_01465</name>
</gene>
<reference evidence="1 2" key="1">
    <citation type="submission" date="2018-08" db="EMBL/GenBank/DDBJ databases">
        <title>A genome reference for cultivated species of the human gut microbiota.</title>
        <authorList>
            <person name="Zou Y."/>
            <person name="Xue W."/>
            <person name="Luo G."/>
        </authorList>
    </citation>
    <scope>NUCLEOTIDE SEQUENCE [LARGE SCALE GENOMIC DNA]</scope>
    <source>
        <strain evidence="1 2">AM33-3BH</strain>
    </source>
</reference>
<evidence type="ECO:0000313" key="1">
    <source>
        <dbReference type="EMBL" id="RHC95827.1"/>
    </source>
</evidence>
<proteinExistence type="predicted"/>
<dbReference type="AlphaFoldDB" id="A0A414CLE1"/>
<organism evidence="1 2">
    <name type="scientific">Streptococcus parasanguinis</name>
    <dbReference type="NCBI Taxonomy" id="1318"/>
    <lineage>
        <taxon>Bacteria</taxon>
        <taxon>Bacillati</taxon>
        <taxon>Bacillota</taxon>
        <taxon>Bacilli</taxon>
        <taxon>Lactobacillales</taxon>
        <taxon>Streptococcaceae</taxon>
        <taxon>Streptococcus</taxon>
    </lineage>
</organism>